<keyword evidence="2" id="KW-0808">Transferase</keyword>
<dbReference type="PANTHER" id="PTHR42743">
    <property type="entry name" value="AMINO-ACID AMINOTRANSFERASE"/>
    <property type="match status" value="1"/>
</dbReference>
<protein>
    <submittedName>
        <fullName evidence="2">Aminotransferase class IV</fullName>
    </submittedName>
</protein>
<reference evidence="3" key="1">
    <citation type="journal article" date="2019" name="Int. J. Syst. Evol. Microbiol.">
        <title>The Global Catalogue of Microorganisms (GCM) 10K type strain sequencing project: providing services to taxonomists for standard genome sequencing and annotation.</title>
        <authorList>
            <consortium name="The Broad Institute Genomics Platform"/>
            <consortium name="The Broad Institute Genome Sequencing Center for Infectious Disease"/>
            <person name="Wu L."/>
            <person name="Ma J."/>
        </authorList>
    </citation>
    <scope>NUCLEOTIDE SEQUENCE [LARGE SCALE GENOMIC DNA]</scope>
    <source>
        <strain evidence="3">KCTC 52925</strain>
    </source>
</reference>
<dbReference type="InterPro" id="IPR043131">
    <property type="entry name" value="BCAT-like_N"/>
</dbReference>
<evidence type="ECO:0000256" key="1">
    <source>
        <dbReference type="ARBA" id="ARBA00009320"/>
    </source>
</evidence>
<sequence>MPGGHKVKSYPEIVYFNGEWMKYDQAKISVFDRGFMFGDGIYEVTPFYEGKAFGLQEHLARLQYSMDEIMIELDAASLKPIMVEAISKSGLSSADAAVYIQVSRGVAPRTHYFPEDVEPTILIYAFPASLKAFENKQWSVLVSEDLRWHRCDIKSTSLLANVKSNTQSHRLGLDENLLLRNGLFTEGSHSTIFFIKNNVVYTHPEGPQILSGITRKFVMEICKELNIDVIEEAFPFSHLNTVDEAFLTGTTTQVMAVKEMFTDGNKIYDKPEIGSLTRKIQQAFIQKTRNL</sequence>
<keyword evidence="3" id="KW-1185">Reference proteome</keyword>
<keyword evidence="2" id="KW-0032">Aminotransferase</keyword>
<proteinExistence type="inferred from homology"/>
<dbReference type="SUPFAM" id="SSF56752">
    <property type="entry name" value="D-aminoacid aminotransferase-like PLP-dependent enzymes"/>
    <property type="match status" value="1"/>
</dbReference>
<dbReference type="PANTHER" id="PTHR42743:SF10">
    <property type="entry name" value="D-ALANINE AMINOTRANSFERASE"/>
    <property type="match status" value="1"/>
</dbReference>
<gene>
    <name evidence="2" type="ORF">ACFSYS_14080</name>
</gene>
<dbReference type="InterPro" id="IPR050571">
    <property type="entry name" value="Class-IV_PLP-Dep_Aminotrnsfr"/>
</dbReference>
<comment type="similarity">
    <text evidence="1">Belongs to the class-IV pyridoxal-phosphate-dependent aminotransferase family.</text>
</comment>
<dbReference type="InterPro" id="IPR043132">
    <property type="entry name" value="BCAT-like_C"/>
</dbReference>
<dbReference type="Pfam" id="PF01063">
    <property type="entry name" value="Aminotran_4"/>
    <property type="match status" value="1"/>
</dbReference>
<organism evidence="2 3">
    <name type="scientific">Christiangramia antarctica</name>
    <dbReference type="NCBI Taxonomy" id="2058158"/>
    <lineage>
        <taxon>Bacteria</taxon>
        <taxon>Pseudomonadati</taxon>
        <taxon>Bacteroidota</taxon>
        <taxon>Flavobacteriia</taxon>
        <taxon>Flavobacteriales</taxon>
        <taxon>Flavobacteriaceae</taxon>
        <taxon>Christiangramia</taxon>
    </lineage>
</organism>
<evidence type="ECO:0000313" key="3">
    <source>
        <dbReference type="Proteomes" id="UP001597438"/>
    </source>
</evidence>
<dbReference type="Proteomes" id="UP001597438">
    <property type="component" value="Unassembled WGS sequence"/>
</dbReference>
<accession>A0ABW5X9R5</accession>
<dbReference type="Gene3D" id="3.30.470.10">
    <property type="match status" value="1"/>
</dbReference>
<dbReference type="InterPro" id="IPR036038">
    <property type="entry name" value="Aminotransferase-like"/>
</dbReference>
<name>A0ABW5X9R5_9FLAO</name>
<dbReference type="Gene3D" id="3.20.10.10">
    <property type="entry name" value="D-amino Acid Aminotransferase, subunit A, domain 2"/>
    <property type="match status" value="1"/>
</dbReference>
<evidence type="ECO:0000313" key="2">
    <source>
        <dbReference type="EMBL" id="MFD2834416.1"/>
    </source>
</evidence>
<dbReference type="EMBL" id="JBHUOJ010000032">
    <property type="protein sequence ID" value="MFD2834416.1"/>
    <property type="molecule type" value="Genomic_DNA"/>
</dbReference>
<dbReference type="InterPro" id="IPR001544">
    <property type="entry name" value="Aminotrans_IV"/>
</dbReference>
<comment type="caution">
    <text evidence="2">The sequence shown here is derived from an EMBL/GenBank/DDBJ whole genome shotgun (WGS) entry which is preliminary data.</text>
</comment>
<dbReference type="GO" id="GO:0008483">
    <property type="term" value="F:transaminase activity"/>
    <property type="evidence" value="ECO:0007669"/>
    <property type="project" value="UniProtKB-KW"/>
</dbReference>
<dbReference type="RefSeq" id="WP_378213104.1">
    <property type="nucleotide sequence ID" value="NZ_JBHUOJ010000032.1"/>
</dbReference>